<name>A0A4Y9Z2S4_9AGAM</name>
<dbReference type="EMBL" id="SEOQ01000144">
    <property type="protein sequence ID" value="TFY69146.1"/>
    <property type="molecule type" value="Genomic_DNA"/>
</dbReference>
<dbReference type="Proteomes" id="UP000298327">
    <property type="component" value="Unassembled WGS sequence"/>
</dbReference>
<feature type="region of interest" description="Disordered" evidence="1">
    <location>
        <begin position="78"/>
        <end position="101"/>
    </location>
</feature>
<accession>A0A4Y9Z2S4</accession>
<keyword evidence="3" id="KW-1185">Reference proteome</keyword>
<evidence type="ECO:0000313" key="2">
    <source>
        <dbReference type="EMBL" id="TFY69146.1"/>
    </source>
</evidence>
<reference evidence="2 3" key="1">
    <citation type="submission" date="2019-02" db="EMBL/GenBank/DDBJ databases">
        <title>Genome sequencing of the rare red list fungi Dentipellis fragilis.</title>
        <authorList>
            <person name="Buettner E."/>
            <person name="Kellner H."/>
        </authorList>
    </citation>
    <scope>NUCLEOTIDE SEQUENCE [LARGE SCALE GENOMIC DNA]</scope>
    <source>
        <strain evidence="2 3">DSM 105465</strain>
    </source>
</reference>
<proteinExistence type="predicted"/>
<comment type="caution">
    <text evidence="2">The sequence shown here is derived from an EMBL/GenBank/DDBJ whole genome shotgun (WGS) entry which is preliminary data.</text>
</comment>
<organism evidence="2 3">
    <name type="scientific">Dentipellis fragilis</name>
    <dbReference type="NCBI Taxonomy" id="205917"/>
    <lineage>
        <taxon>Eukaryota</taxon>
        <taxon>Fungi</taxon>
        <taxon>Dikarya</taxon>
        <taxon>Basidiomycota</taxon>
        <taxon>Agaricomycotina</taxon>
        <taxon>Agaricomycetes</taxon>
        <taxon>Russulales</taxon>
        <taxon>Hericiaceae</taxon>
        <taxon>Dentipellis</taxon>
    </lineage>
</organism>
<gene>
    <name evidence="2" type="ORF">EVG20_g3267</name>
</gene>
<protein>
    <submittedName>
        <fullName evidence="2">Uncharacterized protein</fullName>
    </submittedName>
</protein>
<evidence type="ECO:0000313" key="3">
    <source>
        <dbReference type="Proteomes" id="UP000298327"/>
    </source>
</evidence>
<dbReference type="AlphaFoldDB" id="A0A4Y9Z2S4"/>
<sequence length="192" mass="21541">MEEKLLYRYERSSTPPYTLLPTWRTWRVSDFRNVLLARDVWTVVKKATHSVTIFVQRRDSTTNYDPNVAGDEKTARTNPILTDTGTRSRRKFPQAQGEGMGRAFQTVEQSKGGEGVAWELGLISPNLATILDALNNLRPGAPSSPSAETISPSFVPAIQFNAYLSIGSPIFRARNHYLPRTFPAQKTAVFRP</sequence>
<evidence type="ECO:0000256" key="1">
    <source>
        <dbReference type="SAM" id="MobiDB-lite"/>
    </source>
</evidence>